<dbReference type="GO" id="GO:0004477">
    <property type="term" value="F:methenyltetrahydrofolate cyclohydrolase activity"/>
    <property type="evidence" value="ECO:0007669"/>
    <property type="project" value="UniProtKB-UniRule"/>
</dbReference>
<dbReference type="EC" id="3.5.4.9" evidence="12"/>
<evidence type="ECO:0000256" key="1">
    <source>
        <dbReference type="ARBA" id="ARBA00004777"/>
    </source>
</evidence>
<comment type="function">
    <text evidence="12">Catalyzes the oxidation of 5,10-methylenetetrahydrofolate to 5,10-methenyltetrahydrofolate and then the hydrolysis of 5,10-methenyltetrahydrofolate to 10-formyltetrahydrofolate.</text>
</comment>
<feature type="domain" description="Tetrahydrofolate dehydrogenase/cyclohydrolase catalytic" evidence="13">
    <location>
        <begin position="14"/>
        <end position="129"/>
    </location>
</feature>
<dbReference type="InterPro" id="IPR000672">
    <property type="entry name" value="THF_DH/CycHdrlase"/>
</dbReference>
<keyword evidence="4 12" id="KW-0028">Amino-acid biosynthesis</keyword>
<dbReference type="EMBL" id="FNCV01000003">
    <property type="protein sequence ID" value="SDG87932.1"/>
    <property type="molecule type" value="Genomic_DNA"/>
</dbReference>
<dbReference type="GO" id="GO:0009086">
    <property type="term" value="P:methionine biosynthetic process"/>
    <property type="evidence" value="ECO:0007669"/>
    <property type="project" value="UniProtKB-KW"/>
</dbReference>
<dbReference type="PROSITE" id="PS00766">
    <property type="entry name" value="THF_DHG_CYH_1"/>
    <property type="match status" value="1"/>
</dbReference>
<dbReference type="GO" id="GO:0000105">
    <property type="term" value="P:L-histidine biosynthetic process"/>
    <property type="evidence" value="ECO:0007669"/>
    <property type="project" value="UniProtKB-KW"/>
</dbReference>
<keyword evidence="7 12" id="KW-0521">NADP</keyword>
<dbReference type="FunFam" id="3.40.50.720:FF:000006">
    <property type="entry name" value="Bifunctional protein FolD"/>
    <property type="match status" value="1"/>
</dbReference>
<dbReference type="PROSITE" id="PS00767">
    <property type="entry name" value="THF_DHG_CYH_2"/>
    <property type="match status" value="1"/>
</dbReference>
<evidence type="ECO:0000256" key="9">
    <source>
        <dbReference type="ARBA" id="ARBA00023102"/>
    </source>
</evidence>
<proteinExistence type="inferred from homology"/>
<evidence type="ECO:0000256" key="8">
    <source>
        <dbReference type="ARBA" id="ARBA00023002"/>
    </source>
</evidence>
<dbReference type="GO" id="GO:0035999">
    <property type="term" value="P:tetrahydrofolate interconversion"/>
    <property type="evidence" value="ECO:0007669"/>
    <property type="project" value="UniProtKB-UniRule"/>
</dbReference>
<dbReference type="Pfam" id="PF02882">
    <property type="entry name" value="THF_DHG_CYH_C"/>
    <property type="match status" value="1"/>
</dbReference>
<dbReference type="GO" id="GO:0005829">
    <property type="term" value="C:cytosol"/>
    <property type="evidence" value="ECO:0007669"/>
    <property type="project" value="TreeGrafter"/>
</dbReference>
<evidence type="ECO:0000256" key="4">
    <source>
        <dbReference type="ARBA" id="ARBA00022605"/>
    </source>
</evidence>
<dbReference type="RefSeq" id="WP_092616803.1">
    <property type="nucleotide sequence ID" value="NZ_FNCV01000003.1"/>
</dbReference>
<evidence type="ECO:0000256" key="6">
    <source>
        <dbReference type="ARBA" id="ARBA00022801"/>
    </source>
</evidence>
<evidence type="ECO:0000313" key="16">
    <source>
        <dbReference type="Proteomes" id="UP000217076"/>
    </source>
</evidence>
<evidence type="ECO:0000256" key="2">
    <source>
        <dbReference type="ARBA" id="ARBA00011738"/>
    </source>
</evidence>
<keyword evidence="16" id="KW-1185">Reference proteome</keyword>
<feature type="domain" description="Tetrahydrofolate dehydrogenase/cyclohydrolase NAD(P)-binding" evidence="14">
    <location>
        <begin position="148"/>
        <end position="299"/>
    </location>
</feature>
<evidence type="ECO:0000256" key="11">
    <source>
        <dbReference type="ARBA" id="ARBA00023268"/>
    </source>
</evidence>
<dbReference type="Gene3D" id="3.40.50.720">
    <property type="entry name" value="NAD(P)-binding Rossmann-like Domain"/>
    <property type="match status" value="1"/>
</dbReference>
<dbReference type="Pfam" id="PF00763">
    <property type="entry name" value="THF_DHG_CYH"/>
    <property type="match status" value="1"/>
</dbReference>
<dbReference type="SUPFAM" id="SSF53223">
    <property type="entry name" value="Aminoacid dehydrogenase-like, N-terminal domain"/>
    <property type="match status" value="1"/>
</dbReference>
<dbReference type="Proteomes" id="UP000217076">
    <property type="component" value="Unassembled WGS sequence"/>
</dbReference>
<keyword evidence="5 12" id="KW-0658">Purine biosynthesis</keyword>
<protein>
    <recommendedName>
        <fullName evidence="12">Bifunctional protein FolD</fullName>
    </recommendedName>
    <domain>
        <recommendedName>
            <fullName evidence="12">Methylenetetrahydrofolate dehydrogenase</fullName>
            <ecNumber evidence="12">1.5.1.5</ecNumber>
        </recommendedName>
    </domain>
    <domain>
        <recommendedName>
            <fullName evidence="12">Methenyltetrahydrofolate cyclohydrolase</fullName>
            <ecNumber evidence="12">3.5.4.9</ecNumber>
        </recommendedName>
    </domain>
</protein>
<reference evidence="16" key="1">
    <citation type="submission" date="2016-10" db="EMBL/GenBank/DDBJ databases">
        <authorList>
            <person name="Varghese N."/>
            <person name="Submissions S."/>
        </authorList>
    </citation>
    <scope>NUCLEOTIDE SEQUENCE [LARGE SCALE GENOMIC DNA]</scope>
    <source>
        <strain evidence="16">930I</strain>
    </source>
</reference>
<dbReference type="SUPFAM" id="SSF51735">
    <property type="entry name" value="NAD(P)-binding Rossmann-fold domains"/>
    <property type="match status" value="1"/>
</dbReference>
<dbReference type="InterPro" id="IPR020867">
    <property type="entry name" value="THF_DH/CycHdrlase_CS"/>
</dbReference>
<dbReference type="NCBIfam" id="NF010785">
    <property type="entry name" value="PRK14188.1"/>
    <property type="match status" value="1"/>
</dbReference>
<evidence type="ECO:0000256" key="3">
    <source>
        <dbReference type="ARBA" id="ARBA00022563"/>
    </source>
</evidence>
<dbReference type="InterPro" id="IPR020631">
    <property type="entry name" value="THF_DH/CycHdrlase_NAD-bd_dom"/>
</dbReference>
<evidence type="ECO:0000259" key="14">
    <source>
        <dbReference type="Pfam" id="PF02882"/>
    </source>
</evidence>
<keyword evidence="9 12" id="KW-0368">Histidine biosynthesis</keyword>
<dbReference type="PRINTS" id="PR00085">
    <property type="entry name" value="THFDHDRGNASE"/>
</dbReference>
<comment type="catalytic activity">
    <reaction evidence="12">
        <text>(6R)-5,10-methenyltetrahydrofolate + H2O = (6R)-10-formyltetrahydrofolate + H(+)</text>
        <dbReference type="Rhea" id="RHEA:23700"/>
        <dbReference type="ChEBI" id="CHEBI:15377"/>
        <dbReference type="ChEBI" id="CHEBI:15378"/>
        <dbReference type="ChEBI" id="CHEBI:57455"/>
        <dbReference type="ChEBI" id="CHEBI:195366"/>
        <dbReference type="EC" id="3.5.4.9"/>
    </reaction>
</comment>
<comment type="pathway">
    <text evidence="1 12">One-carbon metabolism; tetrahydrofolate interconversion.</text>
</comment>
<evidence type="ECO:0000313" key="15">
    <source>
        <dbReference type="EMBL" id="SDG87932.1"/>
    </source>
</evidence>
<keyword evidence="11 12" id="KW-0511">Multifunctional enzyme</keyword>
<dbReference type="NCBIfam" id="NF010783">
    <property type="entry name" value="PRK14186.1"/>
    <property type="match status" value="1"/>
</dbReference>
<accession>A0A1G7XUR6</accession>
<dbReference type="FunFam" id="3.40.50.10860:FF:000005">
    <property type="entry name" value="C-1-tetrahydrofolate synthase, cytoplasmic, putative"/>
    <property type="match status" value="1"/>
</dbReference>
<keyword evidence="3 12" id="KW-0554">One-carbon metabolism</keyword>
<feature type="binding site" evidence="12">
    <location>
        <begin position="174"/>
        <end position="176"/>
    </location>
    <ligand>
        <name>NADP(+)</name>
        <dbReference type="ChEBI" id="CHEBI:58349"/>
    </ligand>
</feature>
<comment type="caution">
    <text evidence="12">Lacks conserved residue(s) required for the propagation of feature annotation.</text>
</comment>
<dbReference type="InterPro" id="IPR036291">
    <property type="entry name" value="NAD(P)-bd_dom_sf"/>
</dbReference>
<organism evidence="15 16">
    <name type="scientific">Roseospirillum parvum</name>
    <dbReference type="NCBI Taxonomy" id="83401"/>
    <lineage>
        <taxon>Bacteria</taxon>
        <taxon>Pseudomonadati</taxon>
        <taxon>Pseudomonadota</taxon>
        <taxon>Alphaproteobacteria</taxon>
        <taxon>Rhodospirillales</taxon>
        <taxon>Rhodospirillaceae</taxon>
        <taxon>Roseospirillum</taxon>
    </lineage>
</organism>
<comment type="similarity">
    <text evidence="12">Belongs to the tetrahydrofolate dehydrogenase/cyclohydrolase family.</text>
</comment>
<dbReference type="EC" id="1.5.1.5" evidence="12"/>
<dbReference type="OrthoDB" id="9803580at2"/>
<sequence>MSQADTPDDTGKRIDGKAFAAALRTRVGAATADLERRHGVRPGLAVVLVGEDPASQVYVRNKRKQAEEAGMASFHHTLPEATTEADLLALVERLNQDPAVHGILVQLPLPGHIRAERILLAIDPAKDVDGFHPVNAGRLASGMEALVPCTPLGCLMLLKDRLGKLDGLEAVVLGRSNIVGKPMAQLLLGANATVTVAHSRTRDLPAVARRADILVAAVGRPRMVGAEWLKPGATVIDVGINRIPDDRPDAEPGKTRLVGDVDYESALPVVGAITPVPGGVGPMTIAVLLRNTLIACARQRGLTLDLDDV</sequence>
<dbReference type="HAMAP" id="MF_01576">
    <property type="entry name" value="THF_DHG_CYH"/>
    <property type="match status" value="1"/>
</dbReference>
<dbReference type="InterPro" id="IPR046346">
    <property type="entry name" value="Aminoacid_DH-like_N_sf"/>
</dbReference>
<evidence type="ECO:0000259" key="13">
    <source>
        <dbReference type="Pfam" id="PF00763"/>
    </source>
</evidence>
<evidence type="ECO:0000256" key="12">
    <source>
        <dbReference type="HAMAP-Rule" id="MF_01576"/>
    </source>
</evidence>
<keyword evidence="10 12" id="KW-0486">Methionine biosynthesis</keyword>
<gene>
    <name evidence="12" type="primary">folD</name>
    <name evidence="15" type="ORF">SAMN05421742_103104</name>
</gene>
<comment type="subunit">
    <text evidence="2 12">Homodimer.</text>
</comment>
<dbReference type="GO" id="GO:0004488">
    <property type="term" value="F:methylenetetrahydrofolate dehydrogenase (NADP+) activity"/>
    <property type="evidence" value="ECO:0007669"/>
    <property type="project" value="UniProtKB-UniRule"/>
</dbReference>
<dbReference type="STRING" id="83401.SAMN05421742_103104"/>
<evidence type="ECO:0000256" key="5">
    <source>
        <dbReference type="ARBA" id="ARBA00022755"/>
    </source>
</evidence>
<comment type="catalytic activity">
    <reaction evidence="12">
        <text>(6R)-5,10-methylene-5,6,7,8-tetrahydrofolate + NADP(+) = (6R)-5,10-methenyltetrahydrofolate + NADPH</text>
        <dbReference type="Rhea" id="RHEA:22812"/>
        <dbReference type="ChEBI" id="CHEBI:15636"/>
        <dbReference type="ChEBI" id="CHEBI:57455"/>
        <dbReference type="ChEBI" id="CHEBI:57783"/>
        <dbReference type="ChEBI" id="CHEBI:58349"/>
        <dbReference type="EC" id="1.5.1.5"/>
    </reaction>
</comment>
<feature type="binding site" evidence="12">
    <location>
        <position position="240"/>
    </location>
    <ligand>
        <name>NADP(+)</name>
        <dbReference type="ChEBI" id="CHEBI:58349"/>
    </ligand>
</feature>
<dbReference type="GO" id="GO:0006164">
    <property type="term" value="P:purine nucleotide biosynthetic process"/>
    <property type="evidence" value="ECO:0007669"/>
    <property type="project" value="UniProtKB-KW"/>
</dbReference>
<dbReference type="Gene3D" id="3.40.50.10860">
    <property type="entry name" value="Leucine Dehydrogenase, chain A, domain 1"/>
    <property type="match status" value="1"/>
</dbReference>
<dbReference type="PANTHER" id="PTHR48099">
    <property type="entry name" value="C-1-TETRAHYDROFOLATE SYNTHASE, CYTOPLASMIC-RELATED"/>
    <property type="match status" value="1"/>
</dbReference>
<dbReference type="AlphaFoldDB" id="A0A1G7XUR6"/>
<dbReference type="UniPathway" id="UPA00193"/>
<evidence type="ECO:0000256" key="10">
    <source>
        <dbReference type="ARBA" id="ARBA00023167"/>
    </source>
</evidence>
<dbReference type="PANTHER" id="PTHR48099:SF5">
    <property type="entry name" value="C-1-TETRAHYDROFOLATE SYNTHASE, CYTOPLASMIC"/>
    <property type="match status" value="1"/>
</dbReference>
<keyword evidence="6 12" id="KW-0378">Hydrolase</keyword>
<evidence type="ECO:0000256" key="7">
    <source>
        <dbReference type="ARBA" id="ARBA00022857"/>
    </source>
</evidence>
<dbReference type="CDD" id="cd01080">
    <property type="entry name" value="NAD_bind_m-THF_DH_Cyclohyd"/>
    <property type="match status" value="1"/>
</dbReference>
<dbReference type="InterPro" id="IPR020630">
    <property type="entry name" value="THF_DH/CycHdrlase_cat_dom"/>
</dbReference>
<name>A0A1G7XUR6_9PROT</name>
<keyword evidence="8 12" id="KW-0560">Oxidoreductase</keyword>